<reference evidence="3 4" key="1">
    <citation type="submission" date="2023-08" db="EMBL/GenBank/DDBJ databases">
        <title>Annotated Genome Sequence of Vanrija albida AlHP1.</title>
        <authorList>
            <person name="Herzog R."/>
        </authorList>
    </citation>
    <scope>NUCLEOTIDE SEQUENCE [LARGE SCALE GENOMIC DNA]</scope>
    <source>
        <strain evidence="3 4">AlHP1</strain>
    </source>
</reference>
<organism evidence="3 4">
    <name type="scientific">Vanrija albida</name>
    <dbReference type="NCBI Taxonomy" id="181172"/>
    <lineage>
        <taxon>Eukaryota</taxon>
        <taxon>Fungi</taxon>
        <taxon>Dikarya</taxon>
        <taxon>Basidiomycota</taxon>
        <taxon>Agaricomycotina</taxon>
        <taxon>Tremellomycetes</taxon>
        <taxon>Trichosporonales</taxon>
        <taxon>Trichosporonaceae</taxon>
        <taxon>Vanrija</taxon>
    </lineage>
</organism>
<protein>
    <submittedName>
        <fullName evidence="3">Uncharacterized protein</fullName>
    </submittedName>
</protein>
<dbReference type="RefSeq" id="XP_069205563.1">
    <property type="nucleotide sequence ID" value="XM_069357626.1"/>
</dbReference>
<proteinExistence type="predicted"/>
<evidence type="ECO:0000313" key="4">
    <source>
        <dbReference type="Proteomes" id="UP001565368"/>
    </source>
</evidence>
<feature type="chain" id="PRO_5046577580" evidence="2">
    <location>
        <begin position="29"/>
        <end position="124"/>
    </location>
</feature>
<feature type="compositionally biased region" description="Pro residues" evidence="1">
    <location>
        <begin position="28"/>
        <end position="45"/>
    </location>
</feature>
<evidence type="ECO:0000256" key="2">
    <source>
        <dbReference type="SAM" id="SignalP"/>
    </source>
</evidence>
<accession>A0ABR3PT60</accession>
<name>A0ABR3PT60_9TREE</name>
<evidence type="ECO:0000313" key="3">
    <source>
        <dbReference type="EMBL" id="KAL1405619.1"/>
    </source>
</evidence>
<feature type="region of interest" description="Disordered" evidence="1">
    <location>
        <begin position="27"/>
        <end position="124"/>
    </location>
</feature>
<dbReference type="EMBL" id="JBBXJM010000007">
    <property type="protein sequence ID" value="KAL1405619.1"/>
    <property type="molecule type" value="Genomic_DNA"/>
</dbReference>
<dbReference type="GeneID" id="95990301"/>
<feature type="signal peptide" evidence="2">
    <location>
        <begin position="1"/>
        <end position="28"/>
    </location>
</feature>
<feature type="compositionally biased region" description="Low complexity" evidence="1">
    <location>
        <begin position="90"/>
        <end position="110"/>
    </location>
</feature>
<evidence type="ECO:0000256" key="1">
    <source>
        <dbReference type="SAM" id="MobiDB-lite"/>
    </source>
</evidence>
<gene>
    <name evidence="3" type="ORF">Q8F55_009258</name>
</gene>
<keyword evidence="2" id="KW-0732">Signal</keyword>
<dbReference type="Proteomes" id="UP001565368">
    <property type="component" value="Unassembled WGS sequence"/>
</dbReference>
<comment type="caution">
    <text evidence="3">The sequence shown here is derived from an EMBL/GenBank/DDBJ whole genome shotgun (WGS) entry which is preliminary data.</text>
</comment>
<sequence>MAIAASTALVELLAVLVWIVMVSSPPRASLPPAPGKARAPPPQPAPSKTSSIMDTPGDWDPELLAHEKRRRAALAAEKERAAARARRGSDTSSSSSSSSSDGSRGSGFRFRLPKIRIGHDSDSE</sequence>
<keyword evidence="4" id="KW-1185">Reference proteome</keyword>